<dbReference type="Gene3D" id="4.10.240.10">
    <property type="entry name" value="Zn(2)-C6 fungal-type DNA-binding domain"/>
    <property type="match status" value="1"/>
</dbReference>
<evidence type="ECO:0000259" key="7">
    <source>
        <dbReference type="PROSITE" id="PS50048"/>
    </source>
</evidence>
<feature type="compositionally biased region" description="Basic and acidic residues" evidence="5">
    <location>
        <begin position="254"/>
        <end position="269"/>
    </location>
</feature>
<feature type="region of interest" description="Disordered" evidence="5">
    <location>
        <begin position="254"/>
        <end position="295"/>
    </location>
</feature>
<dbReference type="InterPro" id="IPR050675">
    <property type="entry name" value="OAF3"/>
</dbReference>
<organism evidence="8 9">
    <name type="scientific">Sungouiella intermedia</name>
    <dbReference type="NCBI Taxonomy" id="45354"/>
    <lineage>
        <taxon>Eukaryota</taxon>
        <taxon>Fungi</taxon>
        <taxon>Dikarya</taxon>
        <taxon>Ascomycota</taxon>
        <taxon>Saccharomycotina</taxon>
        <taxon>Pichiomycetes</taxon>
        <taxon>Metschnikowiaceae</taxon>
        <taxon>Sungouiella</taxon>
    </lineage>
</organism>
<feature type="domain" description="Zn(2)-C6 fungal-type" evidence="7">
    <location>
        <begin position="17"/>
        <end position="46"/>
    </location>
</feature>
<gene>
    <name evidence="8" type="ORF">SAMEA4029010_CIC11G00000001641</name>
</gene>
<dbReference type="EMBL" id="LT635761">
    <property type="protein sequence ID" value="SGZ57103.1"/>
    <property type="molecule type" value="Genomic_DNA"/>
</dbReference>
<protein>
    <submittedName>
        <fullName evidence="8">CIC11C00000001641</fullName>
    </submittedName>
</protein>
<sequence length="981" mass="111849">MLLPRAPVRRRIRATQVCNRCKRRKIKCDKNKPCSNCVKMNYPCSYESNWAPGPEPQLNGDSVSHDALVATQLLESQNSVSSIAQNELDHKTIIPNLKNPWSASAIEEMVLMPQSTYEQLLPLLLQTPMHLVLQVTVAPVILGDSGQKALNSNIGEIKGTLHDPKFPGVLPSLMSSRSLSFGTHIIKLVKNDFVGVNPFMNRDEHLTLSAPFTKSDPSAGTVWEHYGVYSWKTLQAKDVWLSLILKFTAEESEKANSEESDSNKQEGFRQRCPSRKGSPEVKYENRSSGGFSDSPQRLISPTNTLGLVLYDGNVQFDLNAVEQLRLMLPNKRVVWTLVKRYFQSLYAFCPALDELDFREAITNVIGPESYEEVEVVLNVTSKLDFIQLATLLVMLRFSFVSLFSNRESVNEAVIRSNDPIHNELKYLLTHPIDVNVIEICENCLHQFLHRSKVTVPLFLLALLLGGYRFHAPEVAYGEEGDNLPNFNSLLLNMGYSLGFNRDPNNFPGQLDGRKTNFIRKAWFFVCINDVYEGYRYGNPTSTNLNFFDTEYPSVGNGIENVYDKESDRAVTKLMNISDMLIDGAMKQMVDLSLNVRKPVYLSYFTSLLNMLETCFATAFGSLKDYLRPLETYNSAYSYGKLMKSFILLSLHVFSVTVLMHLTEYYKAKQNSQLFYFYTKKMLFIVANEIMAVVPAFVTKFEIIFGEGICLFMNPMMIDAIFRVNEIFIANILRCNNYIYYRTKSADHELRMANDPDYFGHFQRVCDLVVLLQRFCKLCVVVESIMSNRYYMAWKVLKSHQLFVSAMAKPEFYEYVGINPEISSTEGPHNFTTSQLQELIDILKKALSFVEKQVSENSEELSLEKVWGKPTKVEIPIIINEHTKGEENSTPATPTPHATSAETPQGMQVPKSTFDETAEILPEVPLDIGDLNKILDWHLVGMDDVHAFNNYEVDTLWQQMSSQRLQKHEQLERAAWQGYFEN</sequence>
<evidence type="ECO:0000256" key="1">
    <source>
        <dbReference type="ARBA" id="ARBA00023015"/>
    </source>
</evidence>
<dbReference type="GO" id="GO:0008270">
    <property type="term" value="F:zinc ion binding"/>
    <property type="evidence" value="ECO:0007669"/>
    <property type="project" value="InterPro"/>
</dbReference>
<dbReference type="CDD" id="cd00067">
    <property type="entry name" value="GAL4"/>
    <property type="match status" value="1"/>
</dbReference>
<dbReference type="PANTHER" id="PTHR31069">
    <property type="entry name" value="OLEATE-ACTIVATED TRANSCRIPTION FACTOR 1-RELATED"/>
    <property type="match status" value="1"/>
</dbReference>
<evidence type="ECO:0000313" key="9">
    <source>
        <dbReference type="Proteomes" id="UP000182334"/>
    </source>
</evidence>
<dbReference type="GO" id="GO:0000978">
    <property type="term" value="F:RNA polymerase II cis-regulatory region sequence-specific DNA binding"/>
    <property type="evidence" value="ECO:0007669"/>
    <property type="project" value="TreeGrafter"/>
</dbReference>
<evidence type="ECO:0000313" key="8">
    <source>
        <dbReference type="EMBL" id="SGZ57103.1"/>
    </source>
</evidence>
<dbReference type="GO" id="GO:0000981">
    <property type="term" value="F:DNA-binding transcription factor activity, RNA polymerase II-specific"/>
    <property type="evidence" value="ECO:0007669"/>
    <property type="project" value="InterPro"/>
</dbReference>
<dbReference type="Pfam" id="PF00172">
    <property type="entry name" value="Zn_clus"/>
    <property type="match status" value="1"/>
</dbReference>
<evidence type="ECO:0000256" key="5">
    <source>
        <dbReference type="SAM" id="MobiDB-lite"/>
    </source>
</evidence>
<feature type="transmembrane region" description="Helical" evidence="6">
    <location>
        <begin position="641"/>
        <end position="661"/>
    </location>
</feature>
<dbReference type="PROSITE" id="PS50048">
    <property type="entry name" value="ZN2_CY6_FUNGAL_2"/>
    <property type="match status" value="1"/>
</dbReference>
<evidence type="ECO:0000256" key="3">
    <source>
        <dbReference type="ARBA" id="ARBA00023163"/>
    </source>
</evidence>
<keyword evidence="4" id="KW-0539">Nucleus</keyword>
<feature type="transmembrane region" description="Helical" evidence="6">
    <location>
        <begin position="682"/>
        <end position="704"/>
    </location>
</feature>
<dbReference type="CDD" id="cd12148">
    <property type="entry name" value="fungal_TF_MHR"/>
    <property type="match status" value="1"/>
</dbReference>
<keyword evidence="9" id="KW-1185">Reference proteome</keyword>
<reference evidence="8 9" key="1">
    <citation type="submission" date="2016-10" db="EMBL/GenBank/DDBJ databases">
        <authorList>
            <person name="de Groot N.N."/>
        </authorList>
    </citation>
    <scope>NUCLEOTIDE SEQUENCE [LARGE SCALE GENOMIC DNA]</scope>
    <source>
        <strain evidence="8 9">CBS 141442</strain>
    </source>
</reference>
<keyword evidence="6" id="KW-1133">Transmembrane helix</keyword>
<keyword evidence="6" id="KW-0472">Membrane</keyword>
<keyword evidence="6" id="KW-0812">Transmembrane</keyword>
<dbReference type="OrthoDB" id="4159781at2759"/>
<dbReference type="STRING" id="45354.A0A1L0C0H5"/>
<dbReference type="AlphaFoldDB" id="A0A1L0C0H5"/>
<feature type="compositionally biased region" description="Polar residues" evidence="5">
    <location>
        <begin position="286"/>
        <end position="295"/>
    </location>
</feature>
<evidence type="ECO:0000256" key="6">
    <source>
        <dbReference type="SAM" id="Phobius"/>
    </source>
</evidence>
<dbReference type="GO" id="GO:0045944">
    <property type="term" value="P:positive regulation of transcription by RNA polymerase II"/>
    <property type="evidence" value="ECO:0007669"/>
    <property type="project" value="TreeGrafter"/>
</dbReference>
<accession>A0A1L0C0H5</accession>
<dbReference type="GO" id="GO:0005634">
    <property type="term" value="C:nucleus"/>
    <property type="evidence" value="ECO:0007669"/>
    <property type="project" value="TreeGrafter"/>
</dbReference>
<feature type="region of interest" description="Disordered" evidence="5">
    <location>
        <begin position="880"/>
        <end position="908"/>
    </location>
</feature>
<name>A0A1L0C0H5_9ASCO</name>
<proteinExistence type="predicted"/>
<dbReference type="PROSITE" id="PS00463">
    <property type="entry name" value="ZN2_CY6_FUNGAL_1"/>
    <property type="match status" value="1"/>
</dbReference>
<keyword evidence="2" id="KW-0238">DNA-binding</keyword>
<dbReference type="PANTHER" id="PTHR31069:SF12">
    <property type="entry name" value="TRANSCRIPTION FACTOR DOMAIN-CONTAINING PROTEIN"/>
    <property type="match status" value="1"/>
</dbReference>
<dbReference type="SMART" id="SM00066">
    <property type="entry name" value="GAL4"/>
    <property type="match status" value="1"/>
</dbReference>
<keyword evidence="1" id="KW-0805">Transcription regulation</keyword>
<evidence type="ECO:0000256" key="4">
    <source>
        <dbReference type="ARBA" id="ARBA00023242"/>
    </source>
</evidence>
<dbReference type="InterPro" id="IPR036864">
    <property type="entry name" value="Zn2-C6_fun-type_DNA-bd_sf"/>
</dbReference>
<dbReference type="InterPro" id="IPR001138">
    <property type="entry name" value="Zn2Cys6_DnaBD"/>
</dbReference>
<evidence type="ECO:0000256" key="2">
    <source>
        <dbReference type="ARBA" id="ARBA00023125"/>
    </source>
</evidence>
<dbReference type="SUPFAM" id="SSF57701">
    <property type="entry name" value="Zn2/Cys6 DNA-binding domain"/>
    <property type="match status" value="1"/>
</dbReference>
<dbReference type="Proteomes" id="UP000182334">
    <property type="component" value="Chromosome VI"/>
</dbReference>
<feature type="compositionally biased region" description="Low complexity" evidence="5">
    <location>
        <begin position="889"/>
        <end position="903"/>
    </location>
</feature>
<keyword evidence="3" id="KW-0804">Transcription</keyword>